<name>A0A4Q0XS65_9BACT</name>
<keyword evidence="1" id="KW-0472">Membrane</keyword>
<dbReference type="Pfam" id="PF13116">
    <property type="entry name" value="YhdP"/>
    <property type="match status" value="2"/>
</dbReference>
<evidence type="ECO:0000259" key="2">
    <source>
        <dbReference type="Pfam" id="PF13116"/>
    </source>
</evidence>
<dbReference type="RefSeq" id="WP_128995575.1">
    <property type="nucleotide sequence ID" value="NZ_PDKN01000002.1"/>
</dbReference>
<gene>
    <name evidence="3" type="ORF">CRV04_04280</name>
</gene>
<reference evidence="3 4" key="1">
    <citation type="submission" date="2017-10" db="EMBL/GenBank/DDBJ databases">
        <title>Genomics of the genus Arcobacter.</title>
        <authorList>
            <person name="Perez-Cataluna A."/>
            <person name="Figueras M.J."/>
        </authorList>
    </citation>
    <scope>NUCLEOTIDE SEQUENCE [LARGE SCALE GENOMIC DNA]</scope>
    <source>
        <strain evidence="3 4">CECT 8987</strain>
    </source>
</reference>
<feature type="transmembrane region" description="Helical" evidence="1">
    <location>
        <begin position="7"/>
        <end position="27"/>
    </location>
</feature>
<sequence>MLKTIKFLSISIFILGIAAFFILSVGINIDRFSFAGINVSKLYIKLDKKLIVQIEKIRLPKQSQTTSSRNDLKRHIGYLPTALRLFQKVDIERLIVDNNEFTITLDNDIFYVDTKFINIAAQPFVEGKNIILKLYSMYLKDYDMMLEGEFDVNLKTDNFIFKGNAYLEGLDTVIDARSDANYIYFDLSSLKPFKNLHFVKNFVRLQHTIEEWLYDNITGNLNVTYLKGKINRESFLPVIESLDGEATIQNANITFKHDLDPVQSSQVNVTFKNDNLSFFLENPIFKNTPIDGSNVVIHGISKEGSNIVVNIKTKSRLNEEILELLQAYQVKLPLIQTDGSTDSDFALQIYFNDVDTILTKGHFKASNSHFRLQNFEFFAHEADVYLDNSKVTIKDSKVEVDDLTKGILNLEIDTTASKAKGVFDLHDLHIQHNDMDLIKLQNSTTKVDVDFHEDTLISLDNFDTIIAVQKEGVKVALNSLEKLYAYSTLLQDLKIKQGELYLLLKQKDEITINAKLQELDFPIAVHNQNKLTKMTLEGGVKQGVLTLHSPQNEFKLLLNKNRLDLQLNGLDLLNEEKNKNTSNEEKTLNEKLLTVIKGHNSNIYLTPTQKLLGSNYTLTLNKQQTKLDLQHNKTTLLYNEKNADDVRIDIKKASDEFINALLDKKELLSEGSIDLQAKGSTTKLLGHVSLDDTKIKNLALLNNLIIFVNTAPGLINPLLALPSVVGMATNSGFNLNGYRVVKGGFDFNYNIQKQQFTFENLNTQGNMADFIGQGSMDLNKRIVDADIDIIFMKDYTKIVGYIPVLNYLFLGDDNRVATSVQISGSLDDPKINTNLSKEAANVPLDMVKRLFDLPSKGINYFNDSQKE</sequence>
<protein>
    <recommendedName>
        <fullName evidence="2">YhdP central domain-containing protein</fullName>
    </recommendedName>
</protein>
<comment type="caution">
    <text evidence="3">The sequence shown here is derived from an EMBL/GenBank/DDBJ whole genome shotgun (WGS) entry which is preliminary data.</text>
</comment>
<dbReference type="InterPro" id="IPR025263">
    <property type="entry name" value="YhdP_central"/>
</dbReference>
<feature type="domain" description="YhdP central" evidence="2">
    <location>
        <begin position="206"/>
        <end position="517"/>
    </location>
</feature>
<keyword evidence="4" id="KW-1185">Reference proteome</keyword>
<dbReference type="OrthoDB" id="5332226at2"/>
<keyword evidence="1" id="KW-0812">Transmembrane</keyword>
<proteinExistence type="predicted"/>
<organism evidence="3 4">
    <name type="scientific">Candidatus Marinarcus aquaticus</name>
    <dbReference type="NCBI Taxonomy" id="2044504"/>
    <lineage>
        <taxon>Bacteria</taxon>
        <taxon>Pseudomonadati</taxon>
        <taxon>Campylobacterota</taxon>
        <taxon>Epsilonproteobacteria</taxon>
        <taxon>Campylobacterales</taxon>
        <taxon>Arcobacteraceae</taxon>
        <taxon>Candidatus Marinarcus</taxon>
    </lineage>
</organism>
<feature type="domain" description="YhdP central" evidence="2">
    <location>
        <begin position="554"/>
        <end position="831"/>
    </location>
</feature>
<accession>A0A4Q0XS65</accession>
<dbReference type="EMBL" id="PDKN01000002">
    <property type="protein sequence ID" value="RXJ60226.1"/>
    <property type="molecule type" value="Genomic_DNA"/>
</dbReference>
<keyword evidence="1" id="KW-1133">Transmembrane helix</keyword>
<evidence type="ECO:0000313" key="4">
    <source>
        <dbReference type="Proteomes" id="UP000290657"/>
    </source>
</evidence>
<evidence type="ECO:0000313" key="3">
    <source>
        <dbReference type="EMBL" id="RXJ60226.1"/>
    </source>
</evidence>
<evidence type="ECO:0000256" key="1">
    <source>
        <dbReference type="SAM" id="Phobius"/>
    </source>
</evidence>
<dbReference type="Proteomes" id="UP000290657">
    <property type="component" value="Unassembled WGS sequence"/>
</dbReference>
<dbReference type="AlphaFoldDB" id="A0A4Q0XS65"/>